<name>A0A9P6F322_9FUNG</name>
<gene>
    <name evidence="2" type="ORF">EC957_003690</name>
</gene>
<dbReference type="EMBL" id="JAAAXW010000186">
    <property type="protein sequence ID" value="KAF9540827.1"/>
    <property type="molecule type" value="Genomic_DNA"/>
</dbReference>
<keyword evidence="3" id="KW-1185">Reference proteome</keyword>
<evidence type="ECO:0000256" key="1">
    <source>
        <dbReference type="SAM" id="MobiDB-lite"/>
    </source>
</evidence>
<sequence length="334" mass="37394">MAGFDVGAAFGQESSEDTTKLVLGVAELAYRALPLLRVLRTLPSMVTTRARWKQFRHCCFFPLMDNQLGQLFPVDSQPQPTVSVQPHGSQDGMGAPSTARSLDGPFDDMYRAASLPANVLATTAGQCLEAVVQEIQRGNYHKARWMWYTRILGYPNDGIYNMEGSTFRNFNEYLSGLFSVTRESIYSCSSPTCPNPVKTHRRRTTGWQLSTGSIINQAAINKSVEESIRPAEKTDGDICREWPVDDVSDSVIYKDQGAWKRIEMVDEEGRNTNFYAAEAWYLKYPVTSHVGQELEDQALSADKEFDELSGDEQVRSWSPPLLAPNKPAPFKITN</sequence>
<dbReference type="AlphaFoldDB" id="A0A9P6F322"/>
<feature type="region of interest" description="Disordered" evidence="1">
    <location>
        <begin position="310"/>
        <end position="334"/>
    </location>
</feature>
<feature type="region of interest" description="Disordered" evidence="1">
    <location>
        <begin position="76"/>
        <end position="98"/>
    </location>
</feature>
<dbReference type="Proteomes" id="UP000723463">
    <property type="component" value="Unassembled WGS sequence"/>
</dbReference>
<comment type="caution">
    <text evidence="2">The sequence shown here is derived from an EMBL/GenBank/DDBJ whole genome shotgun (WGS) entry which is preliminary data.</text>
</comment>
<organism evidence="2 3">
    <name type="scientific">Mortierella hygrophila</name>
    <dbReference type="NCBI Taxonomy" id="979708"/>
    <lineage>
        <taxon>Eukaryota</taxon>
        <taxon>Fungi</taxon>
        <taxon>Fungi incertae sedis</taxon>
        <taxon>Mucoromycota</taxon>
        <taxon>Mortierellomycotina</taxon>
        <taxon>Mortierellomycetes</taxon>
        <taxon>Mortierellales</taxon>
        <taxon>Mortierellaceae</taxon>
        <taxon>Mortierella</taxon>
    </lineage>
</organism>
<proteinExistence type="predicted"/>
<evidence type="ECO:0000313" key="3">
    <source>
        <dbReference type="Proteomes" id="UP000723463"/>
    </source>
</evidence>
<protein>
    <submittedName>
        <fullName evidence="2">Uncharacterized protein</fullName>
    </submittedName>
</protein>
<accession>A0A9P6F322</accession>
<evidence type="ECO:0000313" key="2">
    <source>
        <dbReference type="EMBL" id="KAF9540827.1"/>
    </source>
</evidence>
<reference evidence="2" key="1">
    <citation type="journal article" date="2020" name="Fungal Divers.">
        <title>Resolving the Mortierellaceae phylogeny through synthesis of multi-gene phylogenetics and phylogenomics.</title>
        <authorList>
            <person name="Vandepol N."/>
            <person name="Liber J."/>
            <person name="Desiro A."/>
            <person name="Na H."/>
            <person name="Kennedy M."/>
            <person name="Barry K."/>
            <person name="Grigoriev I.V."/>
            <person name="Miller A.N."/>
            <person name="O'Donnell K."/>
            <person name="Stajich J.E."/>
            <person name="Bonito G."/>
        </authorList>
    </citation>
    <scope>NUCLEOTIDE SEQUENCE</scope>
    <source>
        <strain evidence="2">NRRL 2591</strain>
    </source>
</reference>
<feature type="compositionally biased region" description="Polar residues" evidence="1">
    <location>
        <begin position="76"/>
        <end position="88"/>
    </location>
</feature>